<gene>
    <name evidence="9" type="ORF">TRFO_02415</name>
</gene>
<dbReference type="Pfam" id="PF13870">
    <property type="entry name" value="CCDC113_CCDC96_CC"/>
    <property type="match status" value="1"/>
</dbReference>
<comment type="similarity">
    <text evidence="5">Belongs to the CFAP263 family.</text>
</comment>
<reference evidence="9" key="1">
    <citation type="submission" date="2016-10" db="EMBL/GenBank/DDBJ databases">
        <authorList>
            <person name="Benchimol M."/>
            <person name="Almeida L.G."/>
            <person name="Vasconcelos A.T."/>
            <person name="Perreira-Neves A."/>
            <person name="Rosa I.A."/>
            <person name="Tasca T."/>
            <person name="Bogo M.R."/>
            <person name="de Souza W."/>
        </authorList>
    </citation>
    <scope>NUCLEOTIDE SEQUENCE [LARGE SCALE GENOMIC DNA]</scope>
    <source>
        <strain evidence="9">K</strain>
    </source>
</reference>
<feature type="domain" description="CCDC113/CCDC96 coiled-coil" evidence="8">
    <location>
        <begin position="9"/>
        <end position="182"/>
    </location>
</feature>
<dbReference type="GO" id="GO:0005930">
    <property type="term" value="C:axoneme"/>
    <property type="evidence" value="ECO:0007669"/>
    <property type="project" value="TreeGrafter"/>
</dbReference>
<evidence type="ECO:0000313" key="10">
    <source>
        <dbReference type="Proteomes" id="UP000179807"/>
    </source>
</evidence>
<protein>
    <recommendedName>
        <fullName evidence="6">Cilia- and flagella-associated protein 263</fullName>
    </recommendedName>
</protein>
<comment type="caution">
    <text evidence="9">The sequence shown here is derived from an EMBL/GenBank/DDBJ whole genome shotgun (WGS) entry which is preliminary data.</text>
</comment>
<evidence type="ECO:0000256" key="2">
    <source>
        <dbReference type="ARBA" id="ARBA00022794"/>
    </source>
</evidence>
<evidence type="ECO:0000256" key="6">
    <source>
        <dbReference type="ARBA" id="ARBA00044798"/>
    </source>
</evidence>
<organism evidence="9 10">
    <name type="scientific">Tritrichomonas foetus</name>
    <dbReference type="NCBI Taxonomy" id="1144522"/>
    <lineage>
        <taxon>Eukaryota</taxon>
        <taxon>Metamonada</taxon>
        <taxon>Parabasalia</taxon>
        <taxon>Tritrichomonadida</taxon>
        <taxon>Tritrichomonadidae</taxon>
        <taxon>Tritrichomonas</taxon>
    </lineage>
</organism>
<dbReference type="OrthoDB" id="10259713at2759"/>
<keyword evidence="10" id="KW-1185">Reference proteome</keyword>
<proteinExistence type="inferred from homology"/>
<sequence>MKWYDDTTKQKDTKIGKLRLKRDSMKSQIARTRARLQQKIELGEKLQQVDYDQLKIDHEGYQTEINKLSQDLAYLQKISSSVVSRLNSARNLLAEEEKQCKIMESGIEQKQKAIQKYAREAEQVEEDHRKLKVSNEDIVSKKSEYRVPDVADYIEKKAQLYELSKVIKNWERKVQLAEMNVKRLKKELEEMETPR</sequence>
<dbReference type="GO" id="GO:0036064">
    <property type="term" value="C:ciliary basal body"/>
    <property type="evidence" value="ECO:0007669"/>
    <property type="project" value="TreeGrafter"/>
</dbReference>
<keyword evidence="4" id="KW-0966">Cell projection</keyword>
<dbReference type="EMBL" id="MLAK01001370">
    <property type="protein sequence ID" value="OHS93875.1"/>
    <property type="molecule type" value="Genomic_DNA"/>
</dbReference>
<evidence type="ECO:0000256" key="4">
    <source>
        <dbReference type="ARBA" id="ARBA00023273"/>
    </source>
</evidence>
<dbReference type="InterPro" id="IPR025254">
    <property type="entry name" value="CCDC113/CCDC96_CC"/>
</dbReference>
<dbReference type="PANTHER" id="PTHR15654">
    <property type="entry name" value="COILED-COIL DOMAIN-CONTAINING PROTEIN 113-RELATED"/>
    <property type="match status" value="1"/>
</dbReference>
<comment type="subcellular location">
    <subcellularLocation>
        <location evidence="1">Cell projection</location>
        <location evidence="1">Cilium</location>
    </subcellularLocation>
</comment>
<dbReference type="AlphaFoldDB" id="A0A1J4J867"/>
<dbReference type="Proteomes" id="UP000179807">
    <property type="component" value="Unassembled WGS sequence"/>
</dbReference>
<keyword evidence="2" id="KW-0970">Cilium biogenesis/degradation</keyword>
<evidence type="ECO:0000256" key="7">
    <source>
        <dbReference type="SAM" id="Coils"/>
    </source>
</evidence>
<accession>A0A1J4J867</accession>
<dbReference type="RefSeq" id="XP_068347012.1">
    <property type="nucleotide sequence ID" value="XM_068490677.1"/>
</dbReference>
<dbReference type="GO" id="GO:0060271">
    <property type="term" value="P:cilium assembly"/>
    <property type="evidence" value="ECO:0007669"/>
    <property type="project" value="TreeGrafter"/>
</dbReference>
<evidence type="ECO:0000256" key="3">
    <source>
        <dbReference type="ARBA" id="ARBA00023054"/>
    </source>
</evidence>
<evidence type="ECO:0000256" key="1">
    <source>
        <dbReference type="ARBA" id="ARBA00004138"/>
    </source>
</evidence>
<evidence type="ECO:0000313" key="9">
    <source>
        <dbReference type="EMBL" id="OHS93875.1"/>
    </source>
</evidence>
<name>A0A1J4J867_9EUKA</name>
<feature type="coiled-coil region" evidence="7">
    <location>
        <begin position="167"/>
        <end position="194"/>
    </location>
</feature>
<dbReference type="VEuPathDB" id="TrichDB:TRFO_02415"/>
<dbReference type="InterPro" id="IPR051885">
    <property type="entry name" value="CC_CF"/>
</dbReference>
<evidence type="ECO:0000256" key="5">
    <source>
        <dbReference type="ARBA" id="ARBA00044506"/>
    </source>
</evidence>
<dbReference type="GeneID" id="94825381"/>
<feature type="coiled-coil region" evidence="7">
    <location>
        <begin position="51"/>
        <end position="134"/>
    </location>
</feature>
<keyword evidence="3 7" id="KW-0175">Coiled coil</keyword>
<evidence type="ECO:0000259" key="8">
    <source>
        <dbReference type="Pfam" id="PF13870"/>
    </source>
</evidence>
<dbReference type="PANTHER" id="PTHR15654:SF2">
    <property type="entry name" value="COILED-COIL DOMAIN-CONTAINING PROTEIN 113"/>
    <property type="match status" value="1"/>
</dbReference>